<dbReference type="EMBL" id="UIDD01000006">
    <property type="protein sequence ID" value="SUQ62666.1"/>
    <property type="molecule type" value="Genomic_DNA"/>
</dbReference>
<gene>
    <name evidence="1" type="ORF">CCOS864_02112</name>
</gene>
<dbReference type="Gene3D" id="1.10.10.1920">
    <property type="match status" value="1"/>
</dbReference>
<protein>
    <recommendedName>
        <fullName evidence="3">Phage protein</fullName>
    </recommendedName>
</protein>
<reference evidence="2" key="1">
    <citation type="submission" date="2018-07" db="EMBL/GenBank/DDBJ databases">
        <authorList>
            <person name="Blom J."/>
        </authorList>
    </citation>
    <scope>NUCLEOTIDE SEQUENCE [LARGE SCALE GENOMIC DNA]</scope>
    <source>
        <strain evidence="2">CCOS 864</strain>
    </source>
</reference>
<dbReference type="Proteomes" id="UP000255177">
    <property type="component" value="Unassembled WGS sequence"/>
</dbReference>
<evidence type="ECO:0000313" key="2">
    <source>
        <dbReference type="Proteomes" id="UP000255177"/>
    </source>
</evidence>
<evidence type="ECO:0000313" key="1">
    <source>
        <dbReference type="EMBL" id="SUQ62666.1"/>
    </source>
</evidence>
<organism evidence="1 2">
    <name type="scientific">Pseudomonas wadenswilerensis</name>
    <dbReference type="NCBI Taxonomy" id="1785161"/>
    <lineage>
        <taxon>Bacteria</taxon>
        <taxon>Pseudomonadati</taxon>
        <taxon>Pseudomonadota</taxon>
        <taxon>Gammaproteobacteria</taxon>
        <taxon>Pseudomonadales</taxon>
        <taxon>Pseudomonadaceae</taxon>
        <taxon>Pseudomonas</taxon>
    </lineage>
</organism>
<accession>A0A380SZK9</accession>
<dbReference type="Pfam" id="PF20735">
    <property type="entry name" value="Lambda_ea8_5"/>
    <property type="match status" value="1"/>
</dbReference>
<keyword evidence="2" id="KW-1185">Reference proteome</keyword>
<dbReference type="InterPro" id="IPR048531">
    <property type="entry name" value="ea8_5-like"/>
</dbReference>
<dbReference type="RefSeq" id="WP_148708528.1">
    <property type="nucleotide sequence ID" value="NZ_CBCSFG010000028.1"/>
</dbReference>
<evidence type="ECO:0008006" key="3">
    <source>
        <dbReference type="Google" id="ProtNLM"/>
    </source>
</evidence>
<dbReference type="InterPro" id="IPR048532">
    <property type="entry name" value="ea8_5-like_sf"/>
</dbReference>
<proteinExistence type="predicted"/>
<name>A0A380SZK9_9PSED</name>
<sequence>MGQQKHAMMKAEDQEAVALGIARRAGVVDYCEHHGVHSHDGDDIQPAYMLGNSMFSDGELDGIFDDRREMTDAIKAAVESCMPECYSCQKLEDD</sequence>
<dbReference type="AlphaFoldDB" id="A0A380SZK9"/>